<dbReference type="AlphaFoldDB" id="Q71RE8"/>
<dbReference type="DisGeNET" id="55335"/>
<reference evidence="1" key="1">
    <citation type="submission" date="2001-04" db="EMBL/GenBank/DDBJ databases">
        <title>Novel human cDNA clones with function of inhibiting cancer cell growth.</title>
        <authorList>
            <person name="Huang Y."/>
            <person name="Zhou X.M."/>
            <person name="Zhang P.P."/>
            <person name="Jiang H.Q."/>
            <person name="Qin W.X."/>
            <person name="Zhao X.T."/>
            <person name="Wan D.F."/>
            <person name="Gu J.R."/>
        </authorList>
    </citation>
    <scope>NUCLEOTIDE SEQUENCE</scope>
</reference>
<dbReference type="OrthoDB" id="10262843at2759"/>
<protein>
    <submittedName>
        <fullName evidence="1">FP944</fullName>
    </submittedName>
</protein>
<dbReference type="KEGG" id="hsa:55335"/>
<evidence type="ECO:0000313" key="1">
    <source>
        <dbReference type="EMBL" id="AAQ15225.1"/>
    </source>
</evidence>
<dbReference type="CTD" id="55335"/>
<dbReference type="iPTMnet" id="Q71RE8"/>
<accession>Q71RE8</accession>
<name>Q71RE8_HUMAN</name>
<dbReference type="RefSeq" id="NP_060846.2">
    <property type="nucleotide sequence ID" value="NM_018376.3"/>
</dbReference>
<dbReference type="BioGRID-ORCS" id="55335">
    <property type="hits" value="9 hits in 1157 CRISPR screens"/>
</dbReference>
<dbReference type="DNASU" id="55335"/>
<dbReference type="EMBL" id="AF370389">
    <property type="protein sequence ID" value="AAQ15225.1"/>
    <property type="molecule type" value="mRNA"/>
</dbReference>
<proteinExistence type="evidence at transcript level"/>
<sequence length="119" mass="13319">MSSSELLSKPLTVVYKSLHDLSCYIFHSRSRPDLRGFSLNLLNMLLPEGPFPLPLPGMLFPRHASAWIISMPPQVFALMKPSLTTLFKIVIPSHSGPYLLETECFCPPQNSYVEALIST</sequence>
<organism evidence="1">
    <name type="scientific">Homo sapiens</name>
    <name type="common">Human</name>
    <dbReference type="NCBI Taxonomy" id="9606"/>
    <lineage>
        <taxon>Eukaryota</taxon>
        <taxon>Metazoa</taxon>
        <taxon>Chordata</taxon>
        <taxon>Craniata</taxon>
        <taxon>Vertebrata</taxon>
        <taxon>Euteleostomi</taxon>
        <taxon>Mammalia</taxon>
        <taxon>Eutheria</taxon>
        <taxon>Euarchontoglires</taxon>
        <taxon>Primates</taxon>
        <taxon>Haplorrhini</taxon>
        <taxon>Catarrhini</taxon>
        <taxon>Hominidae</taxon>
        <taxon>Homo</taxon>
    </lineage>
</organism>
<dbReference type="GeneID" id="55335"/>